<organism evidence="2 3">
    <name type="scientific">Geobacillus subterraneus</name>
    <dbReference type="NCBI Taxonomy" id="129338"/>
    <lineage>
        <taxon>Bacteria</taxon>
        <taxon>Bacillati</taxon>
        <taxon>Bacillota</taxon>
        <taxon>Bacilli</taxon>
        <taxon>Bacillales</taxon>
        <taxon>Anoxybacillaceae</taxon>
        <taxon>Geobacillus</taxon>
    </lineage>
</organism>
<dbReference type="Proteomes" id="UP000076226">
    <property type="component" value="Chromosome"/>
</dbReference>
<evidence type="ECO:0000259" key="1">
    <source>
        <dbReference type="Pfam" id="PF18681"/>
    </source>
</evidence>
<dbReference type="InterPro" id="IPR040915">
    <property type="entry name" value="GK1464-like_dom"/>
</dbReference>
<evidence type="ECO:0000313" key="2">
    <source>
        <dbReference type="EMBL" id="AMX83840.1"/>
    </source>
</evidence>
<protein>
    <recommendedName>
        <fullName evidence="1">GK1464-like domain-containing protein</fullName>
    </recommendedName>
</protein>
<evidence type="ECO:0000313" key="3">
    <source>
        <dbReference type="Proteomes" id="UP000076226"/>
    </source>
</evidence>
<sequence>MEFVPRSVVIDEFIDTLEPMMEAYGLDQVGIFEEHGEGNRYYIGYTINKDDEMITIHMPARLHGSKVMVVAPHYTSLTCPKCGHTEKANRKKRTHTFCCRTCGYTSNDDRIGAMNLQRKGIEYIVEGTTQA</sequence>
<keyword evidence="3" id="KW-1185">Reference proteome</keyword>
<dbReference type="SUPFAM" id="SSF143579">
    <property type="entry name" value="GK1464-like"/>
    <property type="match status" value="1"/>
</dbReference>
<reference evidence="2 3" key="1">
    <citation type="submission" date="2016-02" db="EMBL/GenBank/DDBJ databases">
        <title>Complete genome sequence of Geobacillus subterraneus KCTC 3922T.</title>
        <authorList>
            <person name="Lee D.-W."/>
            <person name="Lee Y.-J."/>
            <person name="Lee S.-J."/>
            <person name="Park G.-S."/>
            <person name="Lee S.-J."/>
            <person name="Shin J.-H."/>
        </authorList>
    </citation>
    <scope>NUCLEOTIDE SEQUENCE [LARGE SCALE GENOMIC DNA]</scope>
    <source>
        <strain evidence="2 3">KCTC 3922</strain>
    </source>
</reference>
<name>A0ABM6AC09_9BACL</name>
<proteinExistence type="predicted"/>
<dbReference type="GeneID" id="32408879"/>
<accession>A0ABM6AC09</accession>
<dbReference type="EMBL" id="CP014342">
    <property type="protein sequence ID" value="AMX83840.1"/>
    <property type="molecule type" value="Genomic_DNA"/>
</dbReference>
<dbReference type="Pfam" id="PF18681">
    <property type="entry name" value="DUF5634"/>
    <property type="match status" value="1"/>
</dbReference>
<dbReference type="InterPro" id="IPR028990">
    <property type="entry name" value="GK1464-like"/>
</dbReference>
<feature type="domain" description="GK1464-like" evidence="1">
    <location>
        <begin position="3"/>
        <end position="60"/>
    </location>
</feature>
<dbReference type="Gene3D" id="3.30.70.1480">
    <property type="entry name" value="GK1464-like"/>
    <property type="match status" value="1"/>
</dbReference>
<gene>
    <name evidence="2" type="ORF">GS3922_09300</name>
</gene>